<dbReference type="Proteomes" id="UP000008177">
    <property type="component" value="Unplaced contigs"/>
</dbReference>
<proteinExistence type="predicted"/>
<evidence type="ECO:0000313" key="2">
    <source>
        <dbReference type="Proteomes" id="UP000008177"/>
    </source>
</evidence>
<organism evidence="1 2">
    <name type="scientific">Botryotinia fuckeliana (strain T4)</name>
    <name type="common">Noble rot fungus</name>
    <name type="synonym">Botrytis cinerea</name>
    <dbReference type="NCBI Taxonomy" id="999810"/>
    <lineage>
        <taxon>Eukaryota</taxon>
        <taxon>Fungi</taxon>
        <taxon>Dikarya</taxon>
        <taxon>Ascomycota</taxon>
        <taxon>Pezizomycotina</taxon>
        <taxon>Leotiomycetes</taxon>
        <taxon>Helotiales</taxon>
        <taxon>Sclerotiniaceae</taxon>
        <taxon>Botrytis</taxon>
    </lineage>
</organism>
<dbReference type="HOGENOM" id="CLU_2654178_0_0_1"/>
<sequence length="76" mass="7686">MHGLEVLVALCRSSAFYRVDLNSSNAGTRPISGGIRLGSRTSISSSSHVPDDVAVADAVAGAGAGAVAVRCCRPIM</sequence>
<gene>
    <name evidence="1" type="ORF">BofuT4_uP071800.1</name>
</gene>
<dbReference type="InParanoid" id="G2XPZ6"/>
<dbReference type="EMBL" id="FQ790250">
    <property type="protein sequence ID" value="CCD42884.1"/>
    <property type="molecule type" value="Genomic_DNA"/>
</dbReference>
<accession>G2XPZ6</accession>
<reference evidence="2" key="1">
    <citation type="journal article" date="2011" name="PLoS Genet.">
        <title>Genomic analysis of the necrotrophic fungal pathogens Sclerotinia sclerotiorum and Botrytis cinerea.</title>
        <authorList>
            <person name="Amselem J."/>
            <person name="Cuomo C.A."/>
            <person name="van Kan J.A."/>
            <person name="Viaud M."/>
            <person name="Benito E.P."/>
            <person name="Couloux A."/>
            <person name="Coutinho P.M."/>
            <person name="de Vries R.P."/>
            <person name="Dyer P.S."/>
            <person name="Fillinger S."/>
            <person name="Fournier E."/>
            <person name="Gout L."/>
            <person name="Hahn M."/>
            <person name="Kohn L."/>
            <person name="Lapalu N."/>
            <person name="Plummer K.M."/>
            <person name="Pradier J.M."/>
            <person name="Quevillon E."/>
            <person name="Sharon A."/>
            <person name="Simon A."/>
            <person name="ten Have A."/>
            <person name="Tudzynski B."/>
            <person name="Tudzynski P."/>
            <person name="Wincker P."/>
            <person name="Andrew M."/>
            <person name="Anthouard V."/>
            <person name="Beever R.E."/>
            <person name="Beffa R."/>
            <person name="Benoit I."/>
            <person name="Bouzid O."/>
            <person name="Brault B."/>
            <person name="Chen Z."/>
            <person name="Choquer M."/>
            <person name="Collemare J."/>
            <person name="Cotton P."/>
            <person name="Danchin E.G."/>
            <person name="Da Silva C."/>
            <person name="Gautier A."/>
            <person name="Giraud C."/>
            <person name="Giraud T."/>
            <person name="Gonzalez C."/>
            <person name="Grossetete S."/>
            <person name="Guldener U."/>
            <person name="Henrissat B."/>
            <person name="Howlett B.J."/>
            <person name="Kodira C."/>
            <person name="Kretschmer M."/>
            <person name="Lappartient A."/>
            <person name="Leroch M."/>
            <person name="Levis C."/>
            <person name="Mauceli E."/>
            <person name="Neuveglise C."/>
            <person name="Oeser B."/>
            <person name="Pearson M."/>
            <person name="Poulain J."/>
            <person name="Poussereau N."/>
            <person name="Quesneville H."/>
            <person name="Rascle C."/>
            <person name="Schumacher J."/>
            <person name="Segurens B."/>
            <person name="Sexton A."/>
            <person name="Silva E."/>
            <person name="Sirven C."/>
            <person name="Soanes D.M."/>
            <person name="Talbot N.J."/>
            <person name="Templeton M."/>
            <person name="Yandava C."/>
            <person name="Yarden O."/>
            <person name="Zeng Q."/>
            <person name="Rollins J.A."/>
            <person name="Lebrun M.H."/>
            <person name="Dickman M."/>
        </authorList>
    </citation>
    <scope>NUCLEOTIDE SEQUENCE [LARGE SCALE GENOMIC DNA]</scope>
    <source>
        <strain evidence="2">T4</strain>
    </source>
</reference>
<name>G2XPZ6_BOTF4</name>
<protein>
    <submittedName>
        <fullName evidence="1">Uncharacterized protein</fullName>
    </submittedName>
</protein>
<dbReference type="AlphaFoldDB" id="G2XPZ6"/>
<evidence type="ECO:0000313" key="1">
    <source>
        <dbReference type="EMBL" id="CCD42884.1"/>
    </source>
</evidence>